<evidence type="ECO:0000259" key="4">
    <source>
        <dbReference type="PROSITE" id="PS50837"/>
    </source>
</evidence>
<dbReference type="Proteomes" id="UP001146351">
    <property type="component" value="Unassembled WGS sequence"/>
</dbReference>
<dbReference type="SUPFAM" id="SSF48403">
    <property type="entry name" value="Ankyrin repeat"/>
    <property type="match status" value="2"/>
</dbReference>
<accession>A0A9W9LHK2</accession>
<keyword evidence="2 3" id="KW-0040">ANK repeat</keyword>
<dbReference type="OrthoDB" id="1577640at2759"/>
<proteinExistence type="predicted"/>
<dbReference type="Gene3D" id="1.25.40.20">
    <property type="entry name" value="Ankyrin repeat-containing domain"/>
    <property type="match status" value="3"/>
</dbReference>
<feature type="repeat" description="ANK" evidence="3">
    <location>
        <begin position="770"/>
        <end position="802"/>
    </location>
</feature>
<evidence type="ECO:0000256" key="3">
    <source>
        <dbReference type="PROSITE-ProRule" id="PRU00023"/>
    </source>
</evidence>
<reference evidence="5" key="2">
    <citation type="journal article" date="2023" name="IMA Fungus">
        <title>Comparative genomic study of the Penicillium genus elucidates a diverse pangenome and 15 lateral gene transfer events.</title>
        <authorList>
            <person name="Petersen C."/>
            <person name="Sorensen T."/>
            <person name="Nielsen M.R."/>
            <person name="Sondergaard T.E."/>
            <person name="Sorensen J.L."/>
            <person name="Fitzpatrick D.A."/>
            <person name="Frisvad J.C."/>
            <person name="Nielsen K.L."/>
        </authorList>
    </citation>
    <scope>NUCLEOTIDE SEQUENCE</scope>
    <source>
        <strain evidence="5">IBT 21917</strain>
    </source>
</reference>
<feature type="repeat" description="ANK" evidence="3">
    <location>
        <begin position="869"/>
        <end position="902"/>
    </location>
</feature>
<feature type="repeat" description="ANK" evidence="3">
    <location>
        <begin position="1016"/>
        <end position="1050"/>
    </location>
</feature>
<organism evidence="5 6">
    <name type="scientific">Penicillium capsulatum</name>
    <dbReference type="NCBI Taxonomy" id="69766"/>
    <lineage>
        <taxon>Eukaryota</taxon>
        <taxon>Fungi</taxon>
        <taxon>Dikarya</taxon>
        <taxon>Ascomycota</taxon>
        <taxon>Pezizomycotina</taxon>
        <taxon>Eurotiomycetes</taxon>
        <taxon>Eurotiomycetidae</taxon>
        <taxon>Eurotiales</taxon>
        <taxon>Aspergillaceae</taxon>
        <taxon>Penicillium</taxon>
    </lineage>
</organism>
<evidence type="ECO:0000313" key="6">
    <source>
        <dbReference type="Proteomes" id="UP001146351"/>
    </source>
</evidence>
<dbReference type="PROSITE" id="PS50837">
    <property type="entry name" value="NACHT"/>
    <property type="match status" value="1"/>
</dbReference>
<dbReference type="InterPro" id="IPR056884">
    <property type="entry name" value="NPHP3-like_N"/>
</dbReference>
<feature type="repeat" description="ANK" evidence="3">
    <location>
        <begin position="836"/>
        <end position="868"/>
    </location>
</feature>
<feature type="repeat" description="ANK" evidence="3">
    <location>
        <begin position="903"/>
        <end position="935"/>
    </location>
</feature>
<dbReference type="SMART" id="SM00248">
    <property type="entry name" value="ANK"/>
    <property type="match status" value="13"/>
</dbReference>
<feature type="repeat" description="ANK" evidence="3">
    <location>
        <begin position="1051"/>
        <end position="1083"/>
    </location>
</feature>
<dbReference type="PROSITE" id="PS50297">
    <property type="entry name" value="ANK_REP_REGION"/>
    <property type="match status" value="8"/>
</dbReference>
<dbReference type="Pfam" id="PF00023">
    <property type="entry name" value="Ank"/>
    <property type="match status" value="1"/>
</dbReference>
<gene>
    <name evidence="5" type="ORF">N7492_009237</name>
</gene>
<dbReference type="Gene3D" id="3.40.50.300">
    <property type="entry name" value="P-loop containing nucleotide triphosphate hydrolases"/>
    <property type="match status" value="1"/>
</dbReference>
<evidence type="ECO:0000256" key="1">
    <source>
        <dbReference type="ARBA" id="ARBA00022737"/>
    </source>
</evidence>
<feature type="repeat" description="ANK" evidence="3">
    <location>
        <begin position="803"/>
        <end position="835"/>
    </location>
</feature>
<dbReference type="InterPro" id="IPR027417">
    <property type="entry name" value="P-loop_NTPase"/>
</dbReference>
<keyword evidence="1" id="KW-0677">Repeat</keyword>
<feature type="repeat" description="ANK" evidence="3">
    <location>
        <begin position="669"/>
        <end position="701"/>
    </location>
</feature>
<protein>
    <recommendedName>
        <fullName evidence="4">NACHT domain-containing protein</fullName>
    </recommendedName>
</protein>
<name>A0A9W9LHK2_9EURO</name>
<dbReference type="InterPro" id="IPR007111">
    <property type="entry name" value="NACHT_NTPase"/>
</dbReference>
<evidence type="ECO:0000256" key="2">
    <source>
        <dbReference type="ARBA" id="ARBA00023043"/>
    </source>
</evidence>
<dbReference type="InterPro" id="IPR002110">
    <property type="entry name" value="Ankyrin_rpt"/>
</dbReference>
<evidence type="ECO:0000313" key="5">
    <source>
        <dbReference type="EMBL" id="KAJ5156434.1"/>
    </source>
</evidence>
<dbReference type="EMBL" id="JAPQKO010000006">
    <property type="protein sequence ID" value="KAJ5156434.1"/>
    <property type="molecule type" value="Genomic_DNA"/>
</dbReference>
<sequence length="1178" mass="130278">MATDSAIRGRLARVSRSIQAVLRCLGGTKESPEGSTRALLLLCELIDLLSRLQNQLTWAEEKWVVDPARLHNLNEVLGSFESTIEAIEIYFQPGGVNARTFRKRLLENTFVPRLEQFKVMMILSMQPESREKSRVEEKLRNRLRQFQELDSESIRASTPSGDDFHHVTSKLTTKNYMRLADLCNRRQKGTCEWIFDNDIYTNWLFGCCRTLYCVGPAGAGKTFLSSAIIDNLQRTFTSTDVAIVFIFGHDESEESSSIGFLDKILAQLVYRKRTPSHATVQLYKSESFTRGRASAKAFQDAIRAEVNRFSRVLFVIDGIDMQSEKERILNRLQKLPEHAQLLVTMREARYASKDEHLSVIAMREDLETYIDCRIQQDDGLTSLLKQYPPELKGAMVQQVVQKSHGLFLLARMHMDLLSRCDDGNLLQRALFHLPESLNDAYGESMTRLVSQNPYASRCLYWTLYASRPLTVTELNFAASFEVPGSTTAKGSSVSEHNMLHEAAGLLTIDPMAGTVHLVHKTAKEYLSGPAARVFFPTAKKNIADTCLTIITADEVVDECYANQSTTPRKLRGGLLDYATTYWGHHAREVSEDEQTTQVLIRAFLNKLCWRRPPVPTSCISGDEIPRQLGFAGYFADWSGLHVLAYFGIVGKARRLIEQSVNINDSENELGITPLHCAVHQGHEEMVELLLKHKVNLNVTCKQGKTALHIAAEQGHRKIIKILLHQRINSRTANHQGDTALQLAVGTTHDEATVPLLIKSRFDMDVQNTLTGNTALHLAVQLKRPRILSFLLEKGANVNILNREGITPLQLACKIDNCEAISLLLERGAKLETRSSHGNSALHIAALEGNWVAFDLLITGGADINLWNSDAESLLHRQARIGSSTSVAAHLLDKGANMEACNSQGYTPLQCAAMSGNKLLFFFLIAEGANAHIHTARGETLLHITPPLNQGCLDILALLLNLKFNANAVSSNGLTPLHYLILNQMGSCDPSTDKSIPYLSLLLSHGANVNAQVFSQNAETALHLAVMAKIPHEPVISFLVKSGASLNAKTTQGKTALHLAGERGRHGIFKILLEAGADPSIKVPIDILPLDRSQEYGPTALDLAQKNPVGVLWFDDAGKLRSLSPDCQRRSVATTIDSIEIGSEIDDMTGSTLVGEDGSVWGSRASTTSMDNPSIVSSC</sequence>
<dbReference type="Pfam" id="PF12796">
    <property type="entry name" value="Ank_2"/>
    <property type="match status" value="3"/>
</dbReference>
<reference evidence="5" key="1">
    <citation type="submission" date="2022-11" db="EMBL/GenBank/DDBJ databases">
        <authorList>
            <person name="Petersen C."/>
        </authorList>
    </citation>
    <scope>NUCLEOTIDE SEQUENCE</scope>
    <source>
        <strain evidence="5">IBT 21917</strain>
    </source>
</reference>
<feature type="repeat" description="ANK" evidence="3">
    <location>
        <begin position="702"/>
        <end position="734"/>
    </location>
</feature>
<keyword evidence="6" id="KW-1185">Reference proteome</keyword>
<dbReference type="Pfam" id="PF24883">
    <property type="entry name" value="NPHP3_N"/>
    <property type="match status" value="1"/>
</dbReference>
<dbReference type="Pfam" id="PF22939">
    <property type="entry name" value="WHD_GPIID"/>
    <property type="match status" value="1"/>
</dbReference>
<dbReference type="PROSITE" id="PS50088">
    <property type="entry name" value="ANK_REPEAT"/>
    <property type="match status" value="10"/>
</dbReference>
<dbReference type="PANTHER" id="PTHR24198">
    <property type="entry name" value="ANKYRIN REPEAT AND PROTEIN KINASE DOMAIN-CONTAINING PROTEIN"/>
    <property type="match status" value="1"/>
</dbReference>
<dbReference type="SUPFAM" id="SSF52540">
    <property type="entry name" value="P-loop containing nucleoside triphosphate hydrolases"/>
    <property type="match status" value="1"/>
</dbReference>
<feature type="repeat" description="ANK" evidence="3">
    <location>
        <begin position="735"/>
        <end position="768"/>
    </location>
</feature>
<dbReference type="InterPro" id="IPR036770">
    <property type="entry name" value="Ankyrin_rpt-contain_sf"/>
</dbReference>
<dbReference type="AlphaFoldDB" id="A0A9W9LHK2"/>
<dbReference type="PANTHER" id="PTHR24198:SF165">
    <property type="entry name" value="ANKYRIN REPEAT-CONTAINING PROTEIN-RELATED"/>
    <property type="match status" value="1"/>
</dbReference>
<dbReference type="PRINTS" id="PR01415">
    <property type="entry name" value="ANKYRIN"/>
</dbReference>
<feature type="domain" description="NACHT" evidence="4">
    <location>
        <begin position="209"/>
        <end position="320"/>
    </location>
</feature>
<dbReference type="InterPro" id="IPR054471">
    <property type="entry name" value="GPIID_WHD"/>
</dbReference>
<comment type="caution">
    <text evidence="5">The sequence shown here is derived from an EMBL/GenBank/DDBJ whole genome shotgun (WGS) entry which is preliminary data.</text>
</comment>